<gene>
    <name evidence="1" type="ORF">J2Z75_004796</name>
</gene>
<evidence type="ECO:0000313" key="1">
    <source>
        <dbReference type="EMBL" id="MBP1861267.1"/>
    </source>
</evidence>
<dbReference type="RefSeq" id="WP_234937529.1">
    <property type="nucleotide sequence ID" value="NZ_JAGGJV010000010.1"/>
</dbReference>
<comment type="caution">
    <text evidence="1">The sequence shown here is derived from an EMBL/GenBank/DDBJ whole genome shotgun (WGS) entry which is preliminary data.</text>
</comment>
<sequence>MTIVFTVMIPAAASAQAKLLDGAYGNKEGCIYASTGESSGADFFFLLTDEAITSAASYCTFKGPITKRGSSFSAIIACQEEGMEAETDHDVDINRVDASYTIVFKDRSIWGPLDKCK</sequence>
<reference evidence="1 2" key="1">
    <citation type="submission" date="2021-03" db="EMBL/GenBank/DDBJ databases">
        <title>Genomic Encyclopedia of Type Strains, Phase IV (KMG-IV): sequencing the most valuable type-strain genomes for metagenomic binning, comparative biology and taxonomic classification.</title>
        <authorList>
            <person name="Goeker M."/>
        </authorList>
    </citation>
    <scope>NUCLEOTIDE SEQUENCE [LARGE SCALE GENOMIC DNA]</scope>
    <source>
        <strain evidence="1 2">DSM 26427</strain>
    </source>
</reference>
<dbReference type="Proteomes" id="UP000823786">
    <property type="component" value="Unassembled WGS sequence"/>
</dbReference>
<organism evidence="1 2">
    <name type="scientific">Rhizobium herbae</name>
    <dbReference type="NCBI Taxonomy" id="508661"/>
    <lineage>
        <taxon>Bacteria</taxon>
        <taxon>Pseudomonadati</taxon>
        <taxon>Pseudomonadota</taxon>
        <taxon>Alphaproteobacteria</taxon>
        <taxon>Hyphomicrobiales</taxon>
        <taxon>Rhizobiaceae</taxon>
        <taxon>Rhizobium/Agrobacterium group</taxon>
        <taxon>Rhizobium</taxon>
    </lineage>
</organism>
<protein>
    <submittedName>
        <fullName evidence="1">Uncharacterized protein</fullName>
    </submittedName>
</protein>
<keyword evidence="2" id="KW-1185">Reference proteome</keyword>
<proteinExistence type="predicted"/>
<name>A0ABS4ETJ5_9HYPH</name>
<dbReference type="EMBL" id="JAGGJV010000010">
    <property type="protein sequence ID" value="MBP1861267.1"/>
    <property type="molecule type" value="Genomic_DNA"/>
</dbReference>
<evidence type="ECO:0000313" key="2">
    <source>
        <dbReference type="Proteomes" id="UP000823786"/>
    </source>
</evidence>
<accession>A0ABS4ETJ5</accession>